<dbReference type="PROSITE" id="PS50112">
    <property type="entry name" value="PAS"/>
    <property type="match status" value="1"/>
</dbReference>
<gene>
    <name evidence="4" type="ORF">EBN03_22440</name>
</gene>
<dbReference type="GO" id="GO:0003723">
    <property type="term" value="F:RNA binding"/>
    <property type="evidence" value="ECO:0007669"/>
    <property type="project" value="InterPro"/>
</dbReference>
<dbReference type="OrthoDB" id="3787288at2"/>
<comment type="caution">
    <text evidence="4">The sequence shown here is derived from an EMBL/GenBank/DDBJ whole genome shotgun (WGS) entry which is preliminary data.</text>
</comment>
<evidence type="ECO:0000256" key="1">
    <source>
        <dbReference type="SAM" id="MobiDB-lite"/>
    </source>
</evidence>
<feature type="region of interest" description="Disordered" evidence="1">
    <location>
        <begin position="1"/>
        <end position="21"/>
    </location>
</feature>
<organism evidence="4 5">
    <name type="scientific">Nocardia stercoris</name>
    <dbReference type="NCBI Taxonomy" id="2483361"/>
    <lineage>
        <taxon>Bacteria</taxon>
        <taxon>Bacillati</taxon>
        <taxon>Actinomycetota</taxon>
        <taxon>Actinomycetes</taxon>
        <taxon>Mycobacteriales</taxon>
        <taxon>Nocardiaceae</taxon>
        <taxon>Nocardia</taxon>
    </lineage>
</organism>
<dbReference type="SUPFAM" id="SSF52172">
    <property type="entry name" value="CheY-like"/>
    <property type="match status" value="1"/>
</dbReference>
<feature type="domain" description="PAS" evidence="2">
    <location>
        <begin position="93"/>
        <end position="138"/>
    </location>
</feature>
<proteinExistence type="predicted"/>
<feature type="region of interest" description="Disordered" evidence="1">
    <location>
        <begin position="41"/>
        <end position="79"/>
    </location>
</feature>
<dbReference type="InterPro" id="IPR036388">
    <property type="entry name" value="WH-like_DNA-bd_sf"/>
</dbReference>
<dbReference type="Pfam" id="PF03861">
    <property type="entry name" value="ANTAR"/>
    <property type="match status" value="1"/>
</dbReference>
<dbReference type="SUPFAM" id="SSF55785">
    <property type="entry name" value="PYP-like sensor domain (PAS domain)"/>
    <property type="match status" value="1"/>
</dbReference>
<dbReference type="InterPro" id="IPR013655">
    <property type="entry name" value="PAS_fold_3"/>
</dbReference>
<dbReference type="EMBL" id="RFFH01000010">
    <property type="protein sequence ID" value="RMI30397.1"/>
    <property type="molecule type" value="Genomic_DNA"/>
</dbReference>
<dbReference type="InterPro" id="IPR000014">
    <property type="entry name" value="PAS"/>
</dbReference>
<protein>
    <submittedName>
        <fullName evidence="4">ANTAR domain-containing protein</fullName>
    </submittedName>
</protein>
<feature type="domain" description="ANTAR" evidence="3">
    <location>
        <begin position="187"/>
        <end position="248"/>
    </location>
</feature>
<evidence type="ECO:0000313" key="5">
    <source>
        <dbReference type="Proteomes" id="UP000279275"/>
    </source>
</evidence>
<dbReference type="AlphaFoldDB" id="A0A3M2KY04"/>
<sequence length="278" mass="30566">MYGVIPGVAGPAHPGTGQLTGGRCAGGRYPVLAGEFPRWQDGRVESPVEPPAEPGLPETPPSEPVADTEPTNESAGPRTGSFRFWFATRRWEWSPEVYQMHGYTPGEIEPTTDLLLRHKHPGDRDQVAEIIARSITEGEPFSSRHRFIDTRGTEHQVMVVADRILGPDGRPVGTAGYYVDLSGTIATAGREALNDQLPELIEARAAIEQAKGVLMRIYRITDEQAFELLVWRSQETNTRVRELAEQLLAELPGVPAAADTTVAAFDHLLLTLHERIPH</sequence>
<dbReference type="Gene3D" id="3.30.450.20">
    <property type="entry name" value="PAS domain"/>
    <property type="match status" value="1"/>
</dbReference>
<dbReference type="InterPro" id="IPR035965">
    <property type="entry name" value="PAS-like_dom_sf"/>
</dbReference>
<evidence type="ECO:0000259" key="2">
    <source>
        <dbReference type="PROSITE" id="PS50112"/>
    </source>
</evidence>
<dbReference type="Proteomes" id="UP000279275">
    <property type="component" value="Unassembled WGS sequence"/>
</dbReference>
<name>A0A3M2KY04_9NOCA</name>
<feature type="compositionally biased region" description="Pro residues" evidence="1">
    <location>
        <begin position="48"/>
        <end position="63"/>
    </location>
</feature>
<dbReference type="Gene3D" id="1.10.10.10">
    <property type="entry name" value="Winged helix-like DNA-binding domain superfamily/Winged helix DNA-binding domain"/>
    <property type="match status" value="1"/>
</dbReference>
<dbReference type="SMART" id="SM01012">
    <property type="entry name" value="ANTAR"/>
    <property type="match status" value="1"/>
</dbReference>
<dbReference type="Pfam" id="PF08447">
    <property type="entry name" value="PAS_3"/>
    <property type="match status" value="1"/>
</dbReference>
<accession>A0A3M2KY04</accession>
<evidence type="ECO:0000313" key="4">
    <source>
        <dbReference type="EMBL" id="RMI30397.1"/>
    </source>
</evidence>
<keyword evidence="5" id="KW-1185">Reference proteome</keyword>
<reference evidence="4 5" key="1">
    <citation type="submission" date="2018-10" db="EMBL/GenBank/DDBJ databases">
        <title>Isolation from cow dung.</title>
        <authorList>
            <person name="Ling L."/>
        </authorList>
    </citation>
    <scope>NUCLEOTIDE SEQUENCE [LARGE SCALE GENOMIC DNA]</scope>
    <source>
        <strain evidence="4 5">NEAU-LL90</strain>
    </source>
</reference>
<dbReference type="InterPro" id="IPR005561">
    <property type="entry name" value="ANTAR"/>
</dbReference>
<dbReference type="InterPro" id="IPR011006">
    <property type="entry name" value="CheY-like_superfamily"/>
</dbReference>
<dbReference type="PROSITE" id="PS50921">
    <property type="entry name" value="ANTAR"/>
    <property type="match status" value="1"/>
</dbReference>
<dbReference type="CDD" id="cd00130">
    <property type="entry name" value="PAS"/>
    <property type="match status" value="1"/>
</dbReference>
<evidence type="ECO:0000259" key="3">
    <source>
        <dbReference type="PROSITE" id="PS50921"/>
    </source>
</evidence>